<evidence type="ECO:0000313" key="2">
    <source>
        <dbReference type="EMBL" id="SFU16173.1"/>
    </source>
</evidence>
<dbReference type="InterPro" id="IPR007712">
    <property type="entry name" value="RelE/ParE_toxin"/>
</dbReference>
<dbReference type="EMBL" id="FPBF01000008">
    <property type="protein sequence ID" value="SFU16173.1"/>
    <property type="molecule type" value="Genomic_DNA"/>
</dbReference>
<name>A0A1I7DWY9_9BACT</name>
<reference evidence="3" key="1">
    <citation type="submission" date="2016-10" db="EMBL/GenBank/DDBJ databases">
        <authorList>
            <person name="Varghese N."/>
            <person name="Submissions S."/>
        </authorList>
    </citation>
    <scope>NUCLEOTIDE SEQUENCE [LARGE SCALE GENOMIC DNA]</scope>
    <source>
        <strain evidence="3">DSM 23445</strain>
    </source>
</reference>
<dbReference type="Gene3D" id="3.30.2310.20">
    <property type="entry name" value="RelE-like"/>
    <property type="match status" value="1"/>
</dbReference>
<dbReference type="RefSeq" id="WP_091697493.1">
    <property type="nucleotide sequence ID" value="NZ_FPBF01000008.1"/>
</dbReference>
<accession>A0A1I7DWY9</accession>
<dbReference type="Pfam" id="PF05016">
    <property type="entry name" value="ParE_toxin"/>
    <property type="match status" value="1"/>
</dbReference>
<evidence type="ECO:0000256" key="1">
    <source>
        <dbReference type="ARBA" id="ARBA00022649"/>
    </source>
</evidence>
<dbReference type="Proteomes" id="UP000199673">
    <property type="component" value="Unassembled WGS sequence"/>
</dbReference>
<dbReference type="OrthoDB" id="981785at2"/>
<dbReference type="InterPro" id="IPR035093">
    <property type="entry name" value="RelE/ParE_toxin_dom_sf"/>
</dbReference>
<evidence type="ECO:0000313" key="3">
    <source>
        <dbReference type="Proteomes" id="UP000199673"/>
    </source>
</evidence>
<proteinExistence type="predicted"/>
<gene>
    <name evidence="2" type="ORF">SAMN04489724_4519</name>
</gene>
<dbReference type="STRING" id="305507.SAMN04489724_4519"/>
<dbReference type="AlphaFoldDB" id="A0A1I7DWY9"/>
<keyword evidence="1" id="KW-1277">Toxin-antitoxin system</keyword>
<organism evidence="2 3">
    <name type="scientific">Algoriphagus locisalis</name>
    <dbReference type="NCBI Taxonomy" id="305507"/>
    <lineage>
        <taxon>Bacteria</taxon>
        <taxon>Pseudomonadati</taxon>
        <taxon>Bacteroidota</taxon>
        <taxon>Cytophagia</taxon>
        <taxon>Cytophagales</taxon>
        <taxon>Cyclobacteriaceae</taxon>
        <taxon>Algoriphagus</taxon>
    </lineage>
</organism>
<protein>
    <submittedName>
        <fullName evidence="2">Plasmid stabilization system protein ParE</fullName>
    </submittedName>
</protein>
<keyword evidence="3" id="KW-1185">Reference proteome</keyword>
<sequence length="97" mass="11428">MPALRIIWSKQAKESLKSIFEYYKGKSLQGAKNVRSDLLQAPKKILFARQYQKDEINPKYYRIIVRNYKILYLEEDTRILIIDIFSTSQSPDVLASK</sequence>